<dbReference type="PIRSF" id="PIRSF004486">
    <property type="entry name" value="MraW"/>
    <property type="match status" value="1"/>
</dbReference>
<comment type="caution">
    <text evidence="7">The sequence shown here is derived from an EMBL/GenBank/DDBJ whole genome shotgun (WGS) entry which is preliminary data.</text>
</comment>
<name>A0A9D9IJZ2_9BACT</name>
<feature type="binding site" evidence="6">
    <location>
        <position position="53"/>
    </location>
    <ligand>
        <name>S-adenosyl-L-methionine</name>
        <dbReference type="ChEBI" id="CHEBI:59789"/>
    </ligand>
</feature>
<comment type="catalytic activity">
    <reaction evidence="6">
        <text>cytidine(1402) in 16S rRNA + S-adenosyl-L-methionine = N(4)-methylcytidine(1402) in 16S rRNA + S-adenosyl-L-homocysteine + H(+)</text>
        <dbReference type="Rhea" id="RHEA:42928"/>
        <dbReference type="Rhea" id="RHEA-COMP:10286"/>
        <dbReference type="Rhea" id="RHEA-COMP:10287"/>
        <dbReference type="ChEBI" id="CHEBI:15378"/>
        <dbReference type="ChEBI" id="CHEBI:57856"/>
        <dbReference type="ChEBI" id="CHEBI:59789"/>
        <dbReference type="ChEBI" id="CHEBI:74506"/>
        <dbReference type="ChEBI" id="CHEBI:82748"/>
        <dbReference type="EC" id="2.1.1.199"/>
    </reaction>
</comment>
<evidence type="ECO:0000256" key="4">
    <source>
        <dbReference type="ARBA" id="ARBA00022679"/>
    </source>
</evidence>
<evidence type="ECO:0000256" key="5">
    <source>
        <dbReference type="ARBA" id="ARBA00022691"/>
    </source>
</evidence>
<evidence type="ECO:0000313" key="7">
    <source>
        <dbReference type="EMBL" id="MBO8473590.1"/>
    </source>
</evidence>
<reference evidence="7" key="2">
    <citation type="journal article" date="2021" name="PeerJ">
        <title>Extensive microbial diversity within the chicken gut microbiome revealed by metagenomics and culture.</title>
        <authorList>
            <person name="Gilroy R."/>
            <person name="Ravi A."/>
            <person name="Getino M."/>
            <person name="Pursley I."/>
            <person name="Horton D.L."/>
            <person name="Alikhan N.F."/>
            <person name="Baker D."/>
            <person name="Gharbi K."/>
            <person name="Hall N."/>
            <person name="Watson M."/>
            <person name="Adriaenssens E.M."/>
            <person name="Foster-Nyarko E."/>
            <person name="Jarju S."/>
            <person name="Secka A."/>
            <person name="Antonio M."/>
            <person name="Oren A."/>
            <person name="Chaudhuri R.R."/>
            <person name="La Ragione R."/>
            <person name="Hildebrand F."/>
            <person name="Pallen M.J."/>
        </authorList>
    </citation>
    <scope>NUCLEOTIDE SEQUENCE</scope>
    <source>
        <strain evidence="7">B1-8020</strain>
    </source>
</reference>
<keyword evidence="4 6" id="KW-0808">Transferase</keyword>
<dbReference type="GO" id="GO:0070475">
    <property type="term" value="P:rRNA base methylation"/>
    <property type="evidence" value="ECO:0007669"/>
    <property type="project" value="UniProtKB-UniRule"/>
</dbReference>
<gene>
    <name evidence="6 7" type="primary">rsmH</name>
    <name evidence="7" type="ORF">IAB81_08215</name>
</gene>
<organism evidence="7 8">
    <name type="scientific">Candidatus Merdivivens pullicola</name>
    <dbReference type="NCBI Taxonomy" id="2840872"/>
    <lineage>
        <taxon>Bacteria</taxon>
        <taxon>Pseudomonadati</taxon>
        <taxon>Bacteroidota</taxon>
        <taxon>Bacteroidia</taxon>
        <taxon>Bacteroidales</taxon>
        <taxon>Muribaculaceae</taxon>
        <taxon>Muribaculaceae incertae sedis</taxon>
        <taxon>Candidatus Merdivivens</taxon>
    </lineage>
</organism>
<dbReference type="InterPro" id="IPR023397">
    <property type="entry name" value="SAM-dep_MeTrfase_MraW_recog"/>
</dbReference>
<feature type="binding site" evidence="6">
    <location>
        <position position="104"/>
    </location>
    <ligand>
        <name>S-adenosyl-L-methionine</name>
        <dbReference type="ChEBI" id="CHEBI:59789"/>
    </ligand>
</feature>
<proteinExistence type="inferred from homology"/>
<dbReference type="PANTHER" id="PTHR11265">
    <property type="entry name" value="S-ADENOSYL-METHYLTRANSFERASE MRAW"/>
    <property type="match status" value="1"/>
</dbReference>
<keyword evidence="5 6" id="KW-0949">S-adenosyl-L-methionine</keyword>
<comment type="similarity">
    <text evidence="1 6">Belongs to the methyltransferase superfamily. RsmH family.</text>
</comment>
<dbReference type="NCBIfam" id="TIGR00006">
    <property type="entry name" value="16S rRNA (cytosine(1402)-N(4))-methyltransferase RsmH"/>
    <property type="match status" value="1"/>
</dbReference>
<evidence type="ECO:0000256" key="1">
    <source>
        <dbReference type="ARBA" id="ARBA00010396"/>
    </source>
</evidence>
<comment type="function">
    <text evidence="6">Specifically methylates the N4 position of cytidine in position 1402 (C1402) of 16S rRNA.</text>
</comment>
<dbReference type="Pfam" id="PF01795">
    <property type="entry name" value="Methyltransf_5"/>
    <property type="match status" value="1"/>
</dbReference>
<dbReference type="SUPFAM" id="SSF53335">
    <property type="entry name" value="S-adenosyl-L-methionine-dependent methyltransferases"/>
    <property type="match status" value="1"/>
</dbReference>
<evidence type="ECO:0000256" key="2">
    <source>
        <dbReference type="ARBA" id="ARBA00022552"/>
    </source>
</evidence>
<evidence type="ECO:0000313" key="8">
    <source>
        <dbReference type="Proteomes" id="UP000823604"/>
    </source>
</evidence>
<dbReference type="AlphaFoldDB" id="A0A9D9IJZ2"/>
<dbReference type="InterPro" id="IPR002903">
    <property type="entry name" value="RsmH"/>
</dbReference>
<dbReference type="Gene3D" id="1.10.150.170">
    <property type="entry name" value="Putative methyltransferase TM0872, insert domain"/>
    <property type="match status" value="1"/>
</dbReference>
<dbReference type="Proteomes" id="UP000823604">
    <property type="component" value="Unassembled WGS sequence"/>
</dbReference>
<dbReference type="SUPFAM" id="SSF81799">
    <property type="entry name" value="Putative methyltransferase TM0872, insert domain"/>
    <property type="match status" value="1"/>
</dbReference>
<reference evidence="7" key="1">
    <citation type="submission" date="2020-10" db="EMBL/GenBank/DDBJ databases">
        <authorList>
            <person name="Gilroy R."/>
        </authorList>
    </citation>
    <scope>NUCLEOTIDE SEQUENCE</scope>
    <source>
        <strain evidence="7">B1-8020</strain>
    </source>
</reference>
<comment type="subcellular location">
    <subcellularLocation>
        <location evidence="6">Cytoplasm</location>
    </subcellularLocation>
</comment>
<dbReference type="PANTHER" id="PTHR11265:SF0">
    <property type="entry name" value="12S RRNA N4-METHYLCYTIDINE METHYLTRANSFERASE"/>
    <property type="match status" value="1"/>
</dbReference>
<dbReference type="Gene3D" id="3.40.50.150">
    <property type="entry name" value="Vaccinia Virus protein VP39"/>
    <property type="match status" value="1"/>
</dbReference>
<keyword evidence="6" id="KW-0963">Cytoplasm</keyword>
<sequence length="301" mass="33635">MSEYHVPVMLHESVSALITDRSGVYVDATFGGGGHSRRILSELGPDGRLLAFDRDKDAMENLPDDIRISFIHNNFRFIHNYVLAGGYKDGVDGILADLGVSSHQFDTGDRGFSFRFDAPLDMRMNTEGEITAEDVVNSYSNEELERLFRVYGELRESGRLAAAICSARNSHRIETTGDLGKAIEKLLPGFAEHKFLAKVYQALRIEVNKEMRSLEKFLAGSLKSLRRGGRIAIITYHSLEDRMVKNFLKSGYADGKTDSDIYGSIPSPLKMITKKPVTPSEEEIRANTRARSAKLRVAEKI</sequence>
<dbReference type="GO" id="GO:0071424">
    <property type="term" value="F:rRNA (cytosine-N4-)-methyltransferase activity"/>
    <property type="evidence" value="ECO:0007669"/>
    <property type="project" value="UniProtKB-UniRule"/>
</dbReference>
<feature type="binding site" evidence="6">
    <location>
        <position position="75"/>
    </location>
    <ligand>
        <name>S-adenosyl-L-methionine</name>
        <dbReference type="ChEBI" id="CHEBI:59789"/>
    </ligand>
</feature>
<accession>A0A9D9IJZ2</accession>
<keyword evidence="3 6" id="KW-0489">Methyltransferase</keyword>
<dbReference type="HAMAP" id="MF_01007">
    <property type="entry name" value="16SrRNA_methyltr_H"/>
    <property type="match status" value="1"/>
</dbReference>
<dbReference type="GO" id="GO:0005737">
    <property type="term" value="C:cytoplasm"/>
    <property type="evidence" value="ECO:0007669"/>
    <property type="project" value="UniProtKB-SubCell"/>
</dbReference>
<dbReference type="EC" id="2.1.1.199" evidence="6"/>
<keyword evidence="2 6" id="KW-0698">rRNA processing</keyword>
<dbReference type="EMBL" id="JADIMA010000082">
    <property type="protein sequence ID" value="MBO8473590.1"/>
    <property type="molecule type" value="Genomic_DNA"/>
</dbReference>
<feature type="binding site" evidence="6">
    <location>
        <position position="97"/>
    </location>
    <ligand>
        <name>S-adenosyl-L-methionine</name>
        <dbReference type="ChEBI" id="CHEBI:59789"/>
    </ligand>
</feature>
<dbReference type="InterPro" id="IPR029063">
    <property type="entry name" value="SAM-dependent_MTases_sf"/>
</dbReference>
<evidence type="ECO:0000256" key="6">
    <source>
        <dbReference type="HAMAP-Rule" id="MF_01007"/>
    </source>
</evidence>
<protein>
    <recommendedName>
        <fullName evidence="6">Ribosomal RNA small subunit methyltransferase H</fullName>
        <ecNumber evidence="6">2.1.1.199</ecNumber>
    </recommendedName>
    <alternativeName>
        <fullName evidence="6">16S rRNA m(4)C1402 methyltransferase</fullName>
    </alternativeName>
    <alternativeName>
        <fullName evidence="6">rRNA (cytosine-N(4)-)-methyltransferase RsmH</fullName>
    </alternativeName>
</protein>
<feature type="binding site" evidence="6">
    <location>
        <begin position="33"/>
        <end position="35"/>
    </location>
    <ligand>
        <name>S-adenosyl-L-methionine</name>
        <dbReference type="ChEBI" id="CHEBI:59789"/>
    </ligand>
</feature>
<evidence type="ECO:0000256" key="3">
    <source>
        <dbReference type="ARBA" id="ARBA00022603"/>
    </source>
</evidence>